<evidence type="ECO:0000256" key="13">
    <source>
        <dbReference type="ARBA" id="ARBA00047899"/>
    </source>
</evidence>
<evidence type="ECO:0000256" key="8">
    <source>
        <dbReference type="ARBA" id="ARBA00022741"/>
    </source>
</evidence>
<dbReference type="GO" id="GO:0000423">
    <property type="term" value="P:mitophagy"/>
    <property type="evidence" value="ECO:0000318"/>
    <property type="project" value="GO_Central"/>
</dbReference>
<evidence type="ECO:0000256" key="12">
    <source>
        <dbReference type="ARBA" id="ARBA00032242"/>
    </source>
</evidence>
<comment type="catalytic activity">
    <reaction evidence="14">
        <text>L-seryl-[protein] + ATP = O-phospho-L-seryl-[protein] + ADP + H(+)</text>
        <dbReference type="Rhea" id="RHEA:17989"/>
        <dbReference type="Rhea" id="RHEA-COMP:9863"/>
        <dbReference type="Rhea" id="RHEA-COMP:11604"/>
        <dbReference type="ChEBI" id="CHEBI:15378"/>
        <dbReference type="ChEBI" id="CHEBI:29999"/>
        <dbReference type="ChEBI" id="CHEBI:30616"/>
        <dbReference type="ChEBI" id="CHEBI:83421"/>
        <dbReference type="ChEBI" id="CHEBI:456216"/>
        <dbReference type="EC" id="2.7.11.1"/>
    </reaction>
</comment>
<keyword evidence="20" id="KW-1185">Reference proteome</keyword>
<evidence type="ECO:0000256" key="7">
    <source>
        <dbReference type="ARBA" id="ARBA00022737"/>
    </source>
</evidence>
<dbReference type="SMART" id="SM00745">
    <property type="entry name" value="MIT"/>
    <property type="match status" value="2"/>
</dbReference>
<dbReference type="GO" id="GO:0010506">
    <property type="term" value="P:regulation of autophagy"/>
    <property type="evidence" value="ECO:0000318"/>
    <property type="project" value="GO_Central"/>
</dbReference>
<dbReference type="RefSeq" id="XP_030832795.1">
    <property type="nucleotide sequence ID" value="XM_030976935.1"/>
</dbReference>
<dbReference type="Gene3D" id="1.20.58.80">
    <property type="entry name" value="Phosphotransferase system, lactose/cellobiose-type IIA subunit"/>
    <property type="match status" value="2"/>
</dbReference>
<comment type="catalytic activity">
    <reaction evidence="13">
        <text>L-threonyl-[protein] + ATP = O-phospho-L-threonyl-[protein] + ADP + H(+)</text>
        <dbReference type="Rhea" id="RHEA:46608"/>
        <dbReference type="Rhea" id="RHEA-COMP:11060"/>
        <dbReference type="Rhea" id="RHEA-COMP:11605"/>
        <dbReference type="ChEBI" id="CHEBI:15378"/>
        <dbReference type="ChEBI" id="CHEBI:30013"/>
        <dbReference type="ChEBI" id="CHEBI:30616"/>
        <dbReference type="ChEBI" id="CHEBI:61977"/>
        <dbReference type="ChEBI" id="CHEBI:456216"/>
        <dbReference type="EC" id="2.7.11.1"/>
    </reaction>
</comment>
<protein>
    <recommendedName>
        <fullName evidence="3">Serine/threonine-protein kinase ULK3</fullName>
        <ecNumber evidence="2">2.7.11.1</ecNumber>
    </recommendedName>
    <alternativeName>
        <fullName evidence="12">Unc-51-like kinase 3</fullName>
    </alternativeName>
</protein>
<dbReference type="EC" id="2.7.11.1" evidence="2"/>
<evidence type="ECO:0000256" key="5">
    <source>
        <dbReference type="ARBA" id="ARBA00022527"/>
    </source>
</evidence>
<dbReference type="PANTHER" id="PTHR24348">
    <property type="entry name" value="SERINE/THREONINE-PROTEIN KINASE UNC-51-RELATED"/>
    <property type="match status" value="1"/>
</dbReference>
<dbReference type="CTD" id="25989"/>
<dbReference type="InterPro" id="IPR011009">
    <property type="entry name" value="Kinase-like_dom_sf"/>
</dbReference>
<dbReference type="Proteomes" id="UP000007110">
    <property type="component" value="Unassembled WGS sequence"/>
</dbReference>
<evidence type="ECO:0000256" key="15">
    <source>
        <dbReference type="PROSITE-ProRule" id="PRU10141"/>
    </source>
</evidence>
<evidence type="ECO:0000256" key="10">
    <source>
        <dbReference type="ARBA" id="ARBA00022840"/>
    </source>
</evidence>
<dbReference type="GO" id="GO:0005829">
    <property type="term" value="C:cytosol"/>
    <property type="evidence" value="ECO:0000318"/>
    <property type="project" value="GO_Central"/>
</dbReference>
<dbReference type="FunFam" id="1.10.510.10:FF:000804">
    <property type="entry name" value="Blast:Serine/threonine-protein kinase ULK3"/>
    <property type="match status" value="1"/>
</dbReference>
<dbReference type="KEGG" id="spu:586101"/>
<name>A0A7M7NAM1_STRPU</name>
<comment type="similarity">
    <text evidence="16">Belongs to the protein kinase superfamily.</text>
</comment>
<feature type="region of interest" description="Disordered" evidence="17">
    <location>
        <begin position="349"/>
        <end position="375"/>
    </location>
</feature>
<dbReference type="GO" id="GO:0000045">
    <property type="term" value="P:autophagosome assembly"/>
    <property type="evidence" value="ECO:0000318"/>
    <property type="project" value="GO_Central"/>
</dbReference>
<sequence length="500" mass="57399">MAAPDAYGIPRLPGFVFTEKLGSGTYATVYKAYRKSQQREVVAIKCVSKKSLNKLSTENLLQEIEILKKIKHEYIVELKDFQWDQHYIYLIMEFCSGGDLSQTIHKRIALPEATVKTFLRQLASALMFLNSRNITHMDLKPQNLLLSNSYNPVLKVADFGFAQHITEDIQADMLRGSPLYMAPEIITDRIYNAKADLWSVGVIMFECLFGGPPLASSSYAQLAEKIRSPKPIEIPTFVESSVACRDLLSRLLKRDPGERIEFEDFFHHPFIDLEHIPCSESLDKARTTVMEAVKSDQKGEWKEAIRLYLKAMEYFIPAIQYERDSTKKEALKVRGMEYMRRAEELKGLLKPKKTPLNNSESVQDDSEQASRSSTNSGLVHDIHLLDKMANGNPDMKVAVKLAKDASREDNNEEYLIALDLYEQALSHLMPILQVEQKGKRKDLLLKETEKCMTRAEVLKQYLEIQKMKPIRQSSLDRHLQATDSFKDCKSFKHFIFHYSL</sequence>
<dbReference type="InterPro" id="IPR017441">
    <property type="entry name" value="Protein_kinase_ATP_BS"/>
</dbReference>
<dbReference type="GeneID" id="586101"/>
<evidence type="ECO:0000256" key="16">
    <source>
        <dbReference type="RuleBase" id="RU000304"/>
    </source>
</evidence>
<dbReference type="AlphaFoldDB" id="A0A7M7NAM1"/>
<dbReference type="FunFam" id="1.20.58.80:FF:000008">
    <property type="entry name" value="serine/threonine-protein kinase ULK3 isoform X1"/>
    <property type="match status" value="1"/>
</dbReference>
<evidence type="ECO:0000256" key="1">
    <source>
        <dbReference type="ARBA" id="ARBA00004496"/>
    </source>
</evidence>
<keyword evidence="5 16" id="KW-0723">Serine/threonine-protein kinase</keyword>
<organism evidence="19 20">
    <name type="scientific">Strongylocentrotus purpuratus</name>
    <name type="common">Purple sea urchin</name>
    <dbReference type="NCBI Taxonomy" id="7668"/>
    <lineage>
        <taxon>Eukaryota</taxon>
        <taxon>Metazoa</taxon>
        <taxon>Echinodermata</taxon>
        <taxon>Eleutherozoa</taxon>
        <taxon>Echinozoa</taxon>
        <taxon>Echinoidea</taxon>
        <taxon>Euechinoidea</taxon>
        <taxon>Echinacea</taxon>
        <taxon>Camarodonta</taxon>
        <taxon>Echinidea</taxon>
        <taxon>Strongylocentrotidae</taxon>
        <taxon>Strongylocentrotus</taxon>
    </lineage>
</organism>
<evidence type="ECO:0000256" key="11">
    <source>
        <dbReference type="ARBA" id="ARBA00023006"/>
    </source>
</evidence>
<keyword evidence="9" id="KW-0418">Kinase</keyword>
<dbReference type="GO" id="GO:0042594">
    <property type="term" value="P:response to starvation"/>
    <property type="evidence" value="ECO:0000318"/>
    <property type="project" value="GO_Central"/>
</dbReference>
<keyword evidence="4" id="KW-0963">Cytoplasm</keyword>
<reference evidence="19" key="2">
    <citation type="submission" date="2021-01" db="UniProtKB">
        <authorList>
            <consortium name="EnsemblMetazoa"/>
        </authorList>
    </citation>
    <scope>IDENTIFICATION</scope>
</reference>
<dbReference type="SUPFAM" id="SSF116846">
    <property type="entry name" value="MIT domain"/>
    <property type="match status" value="2"/>
</dbReference>
<dbReference type="GO" id="GO:0034045">
    <property type="term" value="C:phagophore assembly site membrane"/>
    <property type="evidence" value="ECO:0000318"/>
    <property type="project" value="GO_Central"/>
</dbReference>
<dbReference type="GO" id="GO:0005776">
    <property type="term" value="C:autophagosome"/>
    <property type="evidence" value="ECO:0000318"/>
    <property type="project" value="GO_Central"/>
</dbReference>
<evidence type="ECO:0000259" key="18">
    <source>
        <dbReference type="PROSITE" id="PS50011"/>
    </source>
</evidence>
<evidence type="ECO:0000256" key="4">
    <source>
        <dbReference type="ARBA" id="ARBA00022490"/>
    </source>
</evidence>
<evidence type="ECO:0000256" key="17">
    <source>
        <dbReference type="SAM" id="MobiDB-lite"/>
    </source>
</evidence>
<dbReference type="PROSITE" id="PS00108">
    <property type="entry name" value="PROTEIN_KINASE_ST"/>
    <property type="match status" value="1"/>
</dbReference>
<feature type="domain" description="Protein kinase" evidence="18">
    <location>
        <begin position="15"/>
        <end position="271"/>
    </location>
</feature>
<dbReference type="PANTHER" id="PTHR24348:SF65">
    <property type="entry name" value="SERINE_THREONINE-PROTEIN KINASE ULK3"/>
    <property type="match status" value="1"/>
</dbReference>
<dbReference type="InterPro" id="IPR036181">
    <property type="entry name" value="MIT_dom_sf"/>
</dbReference>
<dbReference type="FunFam" id="3.30.200.20:FF:000238">
    <property type="entry name" value="Putative serine/threonine-protein kinase ULK3"/>
    <property type="match status" value="1"/>
</dbReference>
<dbReference type="InterPro" id="IPR045269">
    <property type="entry name" value="Atg1-like"/>
</dbReference>
<dbReference type="InParanoid" id="A0A7M7NAM1"/>
<dbReference type="InterPro" id="IPR007330">
    <property type="entry name" value="MIT_dom"/>
</dbReference>
<dbReference type="InterPro" id="IPR000719">
    <property type="entry name" value="Prot_kinase_dom"/>
</dbReference>
<dbReference type="PROSITE" id="PS50011">
    <property type="entry name" value="PROTEIN_KINASE_DOM"/>
    <property type="match status" value="1"/>
</dbReference>
<keyword evidence="6" id="KW-0808">Transferase</keyword>
<keyword evidence="11" id="KW-0072">Autophagy</keyword>
<reference evidence="20" key="1">
    <citation type="submission" date="2015-02" db="EMBL/GenBank/DDBJ databases">
        <title>Genome sequencing for Strongylocentrotus purpuratus.</title>
        <authorList>
            <person name="Murali S."/>
            <person name="Liu Y."/>
            <person name="Vee V."/>
            <person name="English A."/>
            <person name="Wang M."/>
            <person name="Skinner E."/>
            <person name="Han Y."/>
            <person name="Muzny D.M."/>
            <person name="Worley K.C."/>
            <person name="Gibbs R.A."/>
        </authorList>
    </citation>
    <scope>NUCLEOTIDE SEQUENCE</scope>
</reference>
<dbReference type="SUPFAM" id="SSF56112">
    <property type="entry name" value="Protein kinase-like (PK-like)"/>
    <property type="match status" value="1"/>
</dbReference>
<evidence type="ECO:0000313" key="19">
    <source>
        <dbReference type="EnsemblMetazoa" id="XP_030832795"/>
    </source>
</evidence>
<dbReference type="GO" id="GO:0004674">
    <property type="term" value="F:protein serine/threonine kinase activity"/>
    <property type="evidence" value="ECO:0000318"/>
    <property type="project" value="GO_Central"/>
</dbReference>
<keyword evidence="8 15" id="KW-0547">Nucleotide-binding</keyword>
<dbReference type="GO" id="GO:0034727">
    <property type="term" value="P:piecemeal microautophagy of the nucleus"/>
    <property type="evidence" value="ECO:0000318"/>
    <property type="project" value="GO_Central"/>
</dbReference>
<dbReference type="GO" id="GO:0061709">
    <property type="term" value="P:reticulophagy"/>
    <property type="evidence" value="ECO:0000318"/>
    <property type="project" value="GO_Central"/>
</dbReference>
<evidence type="ECO:0000256" key="9">
    <source>
        <dbReference type="ARBA" id="ARBA00022777"/>
    </source>
</evidence>
<dbReference type="OrthoDB" id="346907at2759"/>
<evidence type="ECO:0000256" key="2">
    <source>
        <dbReference type="ARBA" id="ARBA00012513"/>
    </source>
</evidence>
<dbReference type="PROSITE" id="PS00107">
    <property type="entry name" value="PROTEIN_KINASE_ATP"/>
    <property type="match status" value="1"/>
</dbReference>
<dbReference type="CDD" id="cd14121">
    <property type="entry name" value="STKc_ULK3"/>
    <property type="match status" value="1"/>
</dbReference>
<dbReference type="Pfam" id="PF04212">
    <property type="entry name" value="MIT"/>
    <property type="match status" value="2"/>
</dbReference>
<proteinExistence type="inferred from homology"/>
<keyword evidence="7" id="KW-0677">Repeat</keyword>
<dbReference type="GO" id="GO:0000407">
    <property type="term" value="C:phagophore assembly site"/>
    <property type="evidence" value="ECO:0000318"/>
    <property type="project" value="GO_Central"/>
</dbReference>
<dbReference type="GO" id="GO:0005524">
    <property type="term" value="F:ATP binding"/>
    <property type="evidence" value="ECO:0007669"/>
    <property type="project" value="UniProtKB-UniRule"/>
</dbReference>
<accession>A0A7M7NAM1</accession>
<evidence type="ECO:0000313" key="20">
    <source>
        <dbReference type="Proteomes" id="UP000007110"/>
    </source>
</evidence>
<dbReference type="GO" id="GO:0005737">
    <property type="term" value="C:cytoplasm"/>
    <property type="evidence" value="ECO:0000318"/>
    <property type="project" value="GO_Central"/>
</dbReference>
<dbReference type="SMART" id="SM00220">
    <property type="entry name" value="S_TKc"/>
    <property type="match status" value="1"/>
</dbReference>
<evidence type="ECO:0000256" key="6">
    <source>
        <dbReference type="ARBA" id="ARBA00022679"/>
    </source>
</evidence>
<dbReference type="Gene3D" id="1.10.510.10">
    <property type="entry name" value="Transferase(Phosphotransferase) domain 1"/>
    <property type="match status" value="1"/>
</dbReference>
<dbReference type="Gene3D" id="3.30.200.20">
    <property type="entry name" value="Phosphorylase Kinase, domain 1"/>
    <property type="match status" value="1"/>
</dbReference>
<keyword evidence="10 15" id="KW-0067">ATP-binding</keyword>
<dbReference type="InterPro" id="IPR008271">
    <property type="entry name" value="Ser/Thr_kinase_AS"/>
</dbReference>
<comment type="subcellular location">
    <subcellularLocation>
        <location evidence="1">Cytoplasm</location>
    </subcellularLocation>
</comment>
<evidence type="ECO:0000256" key="14">
    <source>
        <dbReference type="ARBA" id="ARBA00048679"/>
    </source>
</evidence>
<dbReference type="Pfam" id="PF00069">
    <property type="entry name" value="Pkinase"/>
    <property type="match status" value="1"/>
</dbReference>
<dbReference type="OMA" id="TQAVEHD"/>
<feature type="binding site" evidence="15">
    <location>
        <position position="45"/>
    </location>
    <ligand>
        <name>ATP</name>
        <dbReference type="ChEBI" id="CHEBI:30616"/>
    </ligand>
</feature>
<dbReference type="EnsemblMetazoa" id="XM_030976935">
    <property type="protein sequence ID" value="XP_030832795"/>
    <property type="gene ID" value="LOC586101"/>
</dbReference>
<evidence type="ECO:0000256" key="3">
    <source>
        <dbReference type="ARBA" id="ARBA00021644"/>
    </source>
</evidence>